<dbReference type="InterPro" id="IPR036388">
    <property type="entry name" value="WH-like_DNA-bd_sf"/>
</dbReference>
<dbReference type="PANTHER" id="PTHR44688">
    <property type="entry name" value="DNA-BINDING TRANSCRIPTIONAL ACTIVATOR DEVR_DOSR"/>
    <property type="match status" value="1"/>
</dbReference>
<dbReference type="EMBL" id="CP000356">
    <property type="protein sequence ID" value="ABF54294.1"/>
    <property type="molecule type" value="Genomic_DNA"/>
</dbReference>
<dbReference type="SMART" id="SM00421">
    <property type="entry name" value="HTH_LUXR"/>
    <property type="match status" value="1"/>
</dbReference>
<dbReference type="Pfam" id="PF03472">
    <property type="entry name" value="Autoind_bind"/>
    <property type="match status" value="1"/>
</dbReference>
<dbReference type="SUPFAM" id="SSF46894">
    <property type="entry name" value="C-terminal effector domain of the bipartite response regulators"/>
    <property type="match status" value="1"/>
</dbReference>
<organism evidence="5 6">
    <name type="scientific">Sphingopyxis alaskensis (strain DSM 13593 / LMG 18877 / RB2256)</name>
    <name type="common">Sphingomonas alaskensis</name>
    <dbReference type="NCBI Taxonomy" id="317655"/>
    <lineage>
        <taxon>Bacteria</taxon>
        <taxon>Pseudomonadati</taxon>
        <taxon>Pseudomonadota</taxon>
        <taxon>Alphaproteobacteria</taxon>
        <taxon>Sphingomonadales</taxon>
        <taxon>Sphingomonadaceae</taxon>
        <taxon>Sphingopyxis</taxon>
    </lineage>
</organism>
<evidence type="ECO:0000256" key="3">
    <source>
        <dbReference type="ARBA" id="ARBA00023163"/>
    </source>
</evidence>
<dbReference type="GO" id="GO:0003677">
    <property type="term" value="F:DNA binding"/>
    <property type="evidence" value="ECO:0007669"/>
    <property type="project" value="UniProtKB-KW"/>
</dbReference>
<feature type="domain" description="HTH luxR-type" evidence="4">
    <location>
        <begin position="171"/>
        <end position="236"/>
    </location>
</feature>
<dbReference type="OrthoDB" id="3170288at2"/>
<dbReference type="eggNOG" id="COG2771">
    <property type="taxonomic scope" value="Bacteria"/>
</dbReference>
<dbReference type="GO" id="GO:0006355">
    <property type="term" value="P:regulation of DNA-templated transcription"/>
    <property type="evidence" value="ECO:0007669"/>
    <property type="project" value="InterPro"/>
</dbReference>
<gene>
    <name evidence="5" type="ordered locus">Sala_2588</name>
</gene>
<dbReference type="AlphaFoldDB" id="Q1GPX8"/>
<dbReference type="RefSeq" id="WP_011542859.1">
    <property type="nucleotide sequence ID" value="NC_008048.1"/>
</dbReference>
<proteinExistence type="predicted"/>
<dbReference type="KEGG" id="sal:Sala_2588"/>
<dbReference type="InterPro" id="IPR016032">
    <property type="entry name" value="Sig_transdc_resp-reg_C-effctor"/>
</dbReference>
<dbReference type="InterPro" id="IPR005143">
    <property type="entry name" value="TF_LuxR_autoind-bd_dom"/>
</dbReference>
<evidence type="ECO:0000313" key="5">
    <source>
        <dbReference type="EMBL" id="ABF54294.1"/>
    </source>
</evidence>
<evidence type="ECO:0000256" key="2">
    <source>
        <dbReference type="ARBA" id="ARBA00023125"/>
    </source>
</evidence>
<dbReference type="STRING" id="317655.Sala_2588"/>
<dbReference type="InterPro" id="IPR036693">
    <property type="entry name" value="TF_LuxR_autoind-bd_dom_sf"/>
</dbReference>
<dbReference type="SUPFAM" id="SSF75516">
    <property type="entry name" value="Pheromone-binding domain of LuxR-like quorum-sensing transcription factors"/>
    <property type="match status" value="1"/>
</dbReference>
<protein>
    <submittedName>
        <fullName evidence="5">Transcriptional regulator, LuxR family</fullName>
    </submittedName>
</protein>
<dbReference type="HOGENOM" id="CLU_072786_1_0_5"/>
<keyword evidence="2" id="KW-0238">DNA-binding</keyword>
<accession>Q1GPX8</accession>
<dbReference type="Proteomes" id="UP000006578">
    <property type="component" value="Chromosome"/>
</dbReference>
<sequence length="250" mass="27855">MRLGLVELLGDSILTASSIDHLHEALTRATRDMGFDRFALSLEIGCGADSSTSLLIHDYPASWADVYIGFNLAASDPVRRAAERSVLGFGWRNILDLVPMTEIEKTTFETGRRHGLADGFTVPRHLPGDVTGSCSFVTGLGKSIPHAMLIVAEMLGAMAIASARQLSGWTSRSVQPRLTDRQRDCVLWAARGKTDWEISRILDISHETVIQHLKDARERYETHKRASLILYALYDGLISFADIFRWRVRS</sequence>
<dbReference type="PANTHER" id="PTHR44688:SF16">
    <property type="entry name" value="DNA-BINDING TRANSCRIPTIONAL ACTIVATOR DEVR_DOSR"/>
    <property type="match status" value="1"/>
</dbReference>
<keyword evidence="1" id="KW-0805">Transcription regulation</keyword>
<name>Q1GPX8_SPHAL</name>
<reference evidence="5 6" key="1">
    <citation type="journal article" date="2009" name="Proc. Natl. Acad. Sci. U.S.A.">
        <title>The genomic basis of trophic strategy in marine bacteria.</title>
        <authorList>
            <person name="Lauro F.M."/>
            <person name="McDougald D."/>
            <person name="Thomas T."/>
            <person name="Williams T.J."/>
            <person name="Egan S."/>
            <person name="Rice S."/>
            <person name="DeMaere M.Z."/>
            <person name="Ting L."/>
            <person name="Ertan H."/>
            <person name="Johnson J."/>
            <person name="Ferriera S."/>
            <person name="Lapidus A."/>
            <person name="Anderson I."/>
            <person name="Kyrpides N."/>
            <person name="Munk A.C."/>
            <person name="Detter C."/>
            <person name="Han C.S."/>
            <person name="Brown M.V."/>
            <person name="Robb F.T."/>
            <person name="Kjelleberg S."/>
            <person name="Cavicchioli R."/>
        </authorList>
    </citation>
    <scope>NUCLEOTIDE SEQUENCE [LARGE SCALE GENOMIC DNA]</scope>
    <source>
        <strain evidence="6">DSM 13593 / LMG 18877 / RB2256</strain>
    </source>
</reference>
<keyword evidence="3" id="KW-0804">Transcription</keyword>
<dbReference type="CDD" id="cd06170">
    <property type="entry name" value="LuxR_C_like"/>
    <property type="match status" value="1"/>
</dbReference>
<dbReference type="Gene3D" id="3.30.450.80">
    <property type="entry name" value="Transcription factor LuxR-like, autoinducer-binding domain"/>
    <property type="match status" value="1"/>
</dbReference>
<evidence type="ECO:0000256" key="1">
    <source>
        <dbReference type="ARBA" id="ARBA00023015"/>
    </source>
</evidence>
<keyword evidence="6" id="KW-1185">Reference proteome</keyword>
<evidence type="ECO:0000313" key="6">
    <source>
        <dbReference type="Proteomes" id="UP000006578"/>
    </source>
</evidence>
<dbReference type="PROSITE" id="PS50043">
    <property type="entry name" value="HTH_LUXR_2"/>
    <property type="match status" value="1"/>
</dbReference>
<dbReference type="InterPro" id="IPR000792">
    <property type="entry name" value="Tscrpt_reg_LuxR_C"/>
</dbReference>
<dbReference type="Pfam" id="PF00196">
    <property type="entry name" value="GerE"/>
    <property type="match status" value="1"/>
</dbReference>
<dbReference type="Gene3D" id="1.10.10.10">
    <property type="entry name" value="Winged helix-like DNA-binding domain superfamily/Winged helix DNA-binding domain"/>
    <property type="match status" value="1"/>
</dbReference>
<evidence type="ECO:0000259" key="4">
    <source>
        <dbReference type="PROSITE" id="PS50043"/>
    </source>
</evidence>